<feature type="region of interest" description="Disordered" evidence="5">
    <location>
        <begin position="528"/>
        <end position="560"/>
    </location>
</feature>
<feature type="compositionally biased region" description="Polar residues" evidence="5">
    <location>
        <begin position="548"/>
        <end position="560"/>
    </location>
</feature>
<evidence type="ECO:0000256" key="2">
    <source>
        <dbReference type="ARBA" id="ARBA00022771"/>
    </source>
</evidence>
<evidence type="ECO:0000313" key="8">
    <source>
        <dbReference type="Proteomes" id="UP000053237"/>
    </source>
</evidence>
<evidence type="ECO:0000259" key="6">
    <source>
        <dbReference type="PROSITE" id="PS50178"/>
    </source>
</evidence>
<dbReference type="InterPro" id="IPR011011">
    <property type="entry name" value="Znf_FYVE_PHD"/>
</dbReference>
<dbReference type="PANTHER" id="PTHR13510">
    <property type="entry name" value="FYVE-FINGER-CONTAINING RAB5 EFFECTOR PROTEIN RABENOSYN-5-RELATED"/>
    <property type="match status" value="1"/>
</dbReference>
<sequence>MMKSNKERLGSALSASPSTSVSMQGPSLSYERKIRLQRYAENRARSCLGLVNESSHLLWKLNDTKQEIALFKPVKEWAGFLSAKAVVTANASFPHVLKSIYDVETSDKFKAFLRKVLGDLYLDAQVLETLSGTGKYTTPDSNSNNKMKDMYKQSSIKWWAIKSGLLTSKSCDFYVLEYIGIGVRNGEIVSCYLFQESLAEVGGMPQIANSNLERSQFDALICKFERLPVADYAEELVRISVAFQRSPLVVNLFRGNPAVEMTHQLAKGLRNLLEDPPEMQEVSVVKTSAWVKDEERQCCVICLRKFSSLFRRRHHCRTCGEVICWQCSSTIHVPSINFTDAESGTQILARQHTSIRICVKCQASRHHSKSLSELSNQQEFQSWITKQRTETPQAIKQKHDQRDQNKEYKTVEENVSEQRRRKSRIQTANSQIALLERCSQDLTGYLENEEQLRRGLSNFEAGNQENHFADNKLEHEQSHLGAEEEEEKNYGAEMSSLNSAITSKALSLSDQQAPDSFWSDHLSHADYSHHEKRPVSQRKTGHPKPGRSVQSDSYDDTNASYSSMRYSSQRITEIERLESNSTSVRVSSAWATAQTETAAVTSAFNDLMSDLDGTVHFMMIGFTTGFSADLIITLLRQLAPAIPYIGGTIARAMCNENAWISDKGRNAEGLVTLWGIRDADGIYSVEHVKYTQETAKDASYAAARTAYARIAADVDPGEPPAFIVAYACPLFVQEAIEGIRDALSCPIVGGCSSNAIKQGSKPQQRVLWIQISSNGTEQHRMQSDHATWTDTGIAFALCFPSVDTHISWFTGYQPFETELQQVCMGTITKATSNCIYEIDSQPAAKWLQYVSEAKHQDVSCIGFPRLGNLHPLGTLLDACNQNEADRNDMTQLISSTLVIMSVNHSDGSISATSWVHPGTRVLLMEINITTMRNSIKRLGSQVSNELSDTQSDLLGCLMFLSAGLETLVGEYNMPELISAYREWAGNTPLLGMTTSGEIGRLNGSEDLPHYDALMFSVVAFFNRRRKEYLYF</sequence>
<dbReference type="EMBL" id="CAIX01000011">
    <property type="protein sequence ID" value="CCI40722.1"/>
    <property type="molecule type" value="Genomic_DNA"/>
</dbReference>
<dbReference type="Proteomes" id="UP000053237">
    <property type="component" value="Unassembled WGS sequence"/>
</dbReference>
<dbReference type="SMART" id="SM01204">
    <property type="entry name" value="FIST_C"/>
    <property type="match status" value="1"/>
</dbReference>
<name>A0A024G2C8_9STRA</name>
<comment type="caution">
    <text evidence="7">The sequence shown here is derived from an EMBL/GenBank/DDBJ whole genome shotgun (WGS) entry which is preliminary data.</text>
</comment>
<dbReference type="Pfam" id="PF01363">
    <property type="entry name" value="FYVE"/>
    <property type="match status" value="1"/>
</dbReference>
<keyword evidence="2 4" id="KW-0863">Zinc-finger</keyword>
<keyword evidence="3" id="KW-0862">Zinc</keyword>
<gene>
    <name evidence="7" type="ORF">BN9_015060</name>
</gene>
<dbReference type="Pfam" id="PF10442">
    <property type="entry name" value="FIST_C"/>
    <property type="match status" value="1"/>
</dbReference>
<dbReference type="AlphaFoldDB" id="A0A024G2C8"/>
<organism evidence="7 8">
    <name type="scientific">Albugo candida</name>
    <dbReference type="NCBI Taxonomy" id="65357"/>
    <lineage>
        <taxon>Eukaryota</taxon>
        <taxon>Sar</taxon>
        <taxon>Stramenopiles</taxon>
        <taxon>Oomycota</taxon>
        <taxon>Peronosporomycetes</taxon>
        <taxon>Albuginales</taxon>
        <taxon>Albuginaceae</taxon>
        <taxon>Albugo</taxon>
    </lineage>
</organism>
<dbReference type="SUPFAM" id="SSF57903">
    <property type="entry name" value="FYVE/PHD zinc finger"/>
    <property type="match status" value="1"/>
</dbReference>
<dbReference type="InterPro" id="IPR019494">
    <property type="entry name" value="FIST_C"/>
</dbReference>
<dbReference type="OrthoDB" id="660555at2759"/>
<evidence type="ECO:0000256" key="4">
    <source>
        <dbReference type="PROSITE-ProRule" id="PRU00091"/>
    </source>
</evidence>
<dbReference type="PROSITE" id="PS50178">
    <property type="entry name" value="ZF_FYVE"/>
    <property type="match status" value="1"/>
</dbReference>
<dbReference type="SMART" id="SM00064">
    <property type="entry name" value="FYVE"/>
    <property type="match status" value="1"/>
</dbReference>
<proteinExistence type="predicted"/>
<dbReference type="InterPro" id="IPR013083">
    <property type="entry name" value="Znf_RING/FYVE/PHD"/>
</dbReference>
<dbReference type="PANTHER" id="PTHR13510:SF44">
    <property type="entry name" value="RABENOSYN-5"/>
    <property type="match status" value="1"/>
</dbReference>
<dbReference type="InterPro" id="IPR013702">
    <property type="entry name" value="FIST_domain_N"/>
</dbReference>
<keyword evidence="8" id="KW-1185">Reference proteome</keyword>
<feature type="compositionally biased region" description="Low complexity" evidence="5">
    <location>
        <begin position="11"/>
        <end position="22"/>
    </location>
</feature>
<evidence type="ECO:0000256" key="5">
    <source>
        <dbReference type="SAM" id="MobiDB-lite"/>
    </source>
</evidence>
<evidence type="ECO:0000256" key="3">
    <source>
        <dbReference type="ARBA" id="ARBA00022833"/>
    </source>
</evidence>
<accession>A0A024G2C8</accession>
<reference evidence="7 8" key="1">
    <citation type="submission" date="2012-05" db="EMBL/GenBank/DDBJ databases">
        <title>Recombination and specialization in a pathogen metapopulation.</title>
        <authorList>
            <person name="Gardiner A."/>
            <person name="Kemen E."/>
            <person name="Schultz-Larsen T."/>
            <person name="MacLean D."/>
            <person name="Van Oosterhout C."/>
            <person name="Jones J.D.G."/>
        </authorList>
    </citation>
    <scope>NUCLEOTIDE SEQUENCE [LARGE SCALE GENOMIC DNA]</scope>
    <source>
        <strain evidence="7 8">Ac Nc2</strain>
    </source>
</reference>
<feature type="region of interest" description="Disordered" evidence="5">
    <location>
        <begin position="386"/>
        <end position="426"/>
    </location>
</feature>
<dbReference type="InterPro" id="IPR017455">
    <property type="entry name" value="Znf_FYVE-rel"/>
</dbReference>
<dbReference type="InterPro" id="IPR000306">
    <property type="entry name" value="Znf_FYVE"/>
</dbReference>
<dbReference type="Gene3D" id="3.30.40.10">
    <property type="entry name" value="Zinc/RING finger domain, C3HC4 (zinc finger)"/>
    <property type="match status" value="1"/>
</dbReference>
<feature type="region of interest" description="Disordered" evidence="5">
    <location>
        <begin position="1"/>
        <end position="26"/>
    </location>
</feature>
<protein>
    <recommendedName>
        <fullName evidence="6">FYVE-type domain-containing protein</fullName>
    </recommendedName>
</protein>
<dbReference type="InterPro" id="IPR052727">
    <property type="entry name" value="Rab4/Rab5_effector"/>
</dbReference>
<evidence type="ECO:0000256" key="1">
    <source>
        <dbReference type="ARBA" id="ARBA00022723"/>
    </source>
</evidence>
<feature type="compositionally biased region" description="Basic and acidic residues" evidence="5">
    <location>
        <begin position="397"/>
        <end position="418"/>
    </location>
</feature>
<keyword evidence="1" id="KW-0479">Metal-binding</keyword>
<feature type="domain" description="FYVE-type" evidence="6">
    <location>
        <begin position="293"/>
        <end position="366"/>
    </location>
</feature>
<evidence type="ECO:0000313" key="7">
    <source>
        <dbReference type="EMBL" id="CCI40722.1"/>
    </source>
</evidence>
<dbReference type="CDD" id="cd15737">
    <property type="entry name" value="FYVE2_Vac1p_like"/>
    <property type="match status" value="1"/>
</dbReference>
<dbReference type="InParanoid" id="A0A024G2C8"/>
<feature type="compositionally biased region" description="Basic residues" evidence="5">
    <location>
        <begin position="530"/>
        <end position="545"/>
    </location>
</feature>
<dbReference type="GO" id="GO:0008270">
    <property type="term" value="F:zinc ion binding"/>
    <property type="evidence" value="ECO:0007669"/>
    <property type="project" value="UniProtKB-KW"/>
</dbReference>
<dbReference type="Pfam" id="PF08495">
    <property type="entry name" value="FIST"/>
    <property type="match status" value="1"/>
</dbReference>